<feature type="compositionally biased region" description="Polar residues" evidence="1">
    <location>
        <begin position="541"/>
        <end position="555"/>
    </location>
</feature>
<feature type="compositionally biased region" description="Pro residues" evidence="1">
    <location>
        <begin position="376"/>
        <end position="385"/>
    </location>
</feature>
<feature type="region of interest" description="Disordered" evidence="1">
    <location>
        <begin position="658"/>
        <end position="736"/>
    </location>
</feature>
<gene>
    <name evidence="2" type="ORF">Vbra_22744</name>
</gene>
<feature type="compositionally biased region" description="Low complexity" evidence="1">
    <location>
        <begin position="875"/>
        <end position="889"/>
    </location>
</feature>
<feature type="compositionally biased region" description="Basic and acidic residues" evidence="1">
    <location>
        <begin position="386"/>
        <end position="398"/>
    </location>
</feature>
<accession>A0A0G4GGL8</accession>
<feature type="region of interest" description="Disordered" evidence="1">
    <location>
        <begin position="240"/>
        <end position="624"/>
    </location>
</feature>
<reference evidence="2 3" key="1">
    <citation type="submission" date="2014-11" db="EMBL/GenBank/DDBJ databases">
        <authorList>
            <person name="Zhu J."/>
            <person name="Qi W."/>
            <person name="Song R."/>
        </authorList>
    </citation>
    <scope>NUCLEOTIDE SEQUENCE [LARGE SCALE GENOMIC DNA]</scope>
</reference>
<evidence type="ECO:0000256" key="1">
    <source>
        <dbReference type="SAM" id="MobiDB-lite"/>
    </source>
</evidence>
<evidence type="ECO:0000313" key="2">
    <source>
        <dbReference type="EMBL" id="CEM28773.1"/>
    </source>
</evidence>
<dbReference type="OMA" id="VSESACW"/>
<feature type="compositionally biased region" description="Polar residues" evidence="1">
    <location>
        <begin position="507"/>
        <end position="523"/>
    </location>
</feature>
<dbReference type="InParanoid" id="A0A0G4GGL8"/>
<feature type="compositionally biased region" description="Polar residues" evidence="1">
    <location>
        <begin position="787"/>
        <end position="802"/>
    </location>
</feature>
<sequence>MGLMDRRQASRFTLRQALQSEELRSLAADVRAFRRQLNSWRDPSPPPSPPRTSARSTPAPAHPLPFPSPPSPPNRSPPRPLLRGRTPHPRLHRLYADTSDESSCDEDPLLSGPGHRHRQQRQQRHFGDGLSDVFSSPKQGYGDAQTGRDPVLSPAVPDDVFPRPRTPDFAADDGGSGNGGGERDPSPVRPTAAAAAIGGIQVGPVGNRFDVKFDGELRTEGLGEGGQSYVYRLSVGGVAELAAPPPHQPEAANSHTPARAPTQAHESPSPARSHLSFQQLQGTDSPVRHIHRIPTPSASSGLPAVSVTPRLVCQSPPNNAEGGRVPRPTRSALGGLSSARLVGRESGGGGGGQMVDQEQNKDSQEPPAFAASPEPSAAPSPPAPRPQDHPHPASDADRTQPASASAASPSPEPPRSQSQSPAVRERGGDGGSLSPGGSQAEDVEKRVEPVTPSPSHPYSSLSPSPLVPADDRHTPHPTPTPSASAAAAAARVDAGPSPSSVYGYLSVSDTDSSGAVMTIQPHTARSDHYGYTDTNTNTNTASDKSSAMLPSQSQQHARERPSRLVPIDSNTTPRTPERSHPTYDDLEARFWHTWPTGVGAGEGEGEGEGEGGESPTDTADLPIDDEPAALPVAHIAACASAAASSHVNVNSPQLTVRLRSARSPPLQGDPHGPPSSASESPMNAAGVTSSIPDPEGTIGTDDHGHDVTVVVVPAATAPSPASAMDQPPKADRGLWDSDSCLSIYSHSDVSASAASLTPERPRSSHVGSLSLSPSVGVSPSPFARRTVPSSHNEPQTASAAKSPSVLSVMSVFDSPCQQQQQGEDVKAERDVVAPLSPPSASAAADHGNGNSDADTSRPVCEPKATQSTQIGPADSPSQPSLPPSLSSPMLPASSEYAAIHRQLTCLMPRLAAVERMVARLGRGGVGVRVHEVADKEERAEASTGVGVGVGVGGVSESACWSLWASITDRLLTVETALQEFGVRLARQQPVRTAADTKAPDGNDSYKQQVLREYCYGEDRRLHTQLNQQVVEVRRVCDGVWQRLTASVAA</sequence>
<protein>
    <submittedName>
        <fullName evidence="2">Uncharacterized protein</fullName>
    </submittedName>
</protein>
<feature type="compositionally biased region" description="Polar residues" evidence="1">
    <location>
        <begin position="275"/>
        <end position="284"/>
    </location>
</feature>
<feature type="compositionally biased region" description="Pro residues" evidence="1">
    <location>
        <begin position="60"/>
        <end position="80"/>
    </location>
</feature>
<feature type="compositionally biased region" description="Basic residues" evidence="1">
    <location>
        <begin position="114"/>
        <end position="124"/>
    </location>
</feature>
<keyword evidence="3" id="KW-1185">Reference proteome</keyword>
<evidence type="ECO:0000313" key="3">
    <source>
        <dbReference type="Proteomes" id="UP000041254"/>
    </source>
</evidence>
<feature type="region of interest" description="Disordered" evidence="1">
    <location>
        <begin position="748"/>
        <end position="802"/>
    </location>
</feature>
<feature type="compositionally biased region" description="Acidic residues" evidence="1">
    <location>
        <begin position="98"/>
        <end position="108"/>
    </location>
</feature>
<feature type="region of interest" description="Disordered" evidence="1">
    <location>
        <begin position="35"/>
        <end position="193"/>
    </location>
</feature>
<feature type="compositionally biased region" description="Low complexity" evidence="1">
    <location>
        <begin position="400"/>
        <end position="422"/>
    </location>
</feature>
<feature type="compositionally biased region" description="Low complexity" evidence="1">
    <location>
        <begin position="707"/>
        <end position="723"/>
    </location>
</feature>
<dbReference type="EMBL" id="CDMY01000658">
    <property type="protein sequence ID" value="CEM28773.1"/>
    <property type="molecule type" value="Genomic_DNA"/>
</dbReference>
<feature type="compositionally biased region" description="Low complexity" evidence="1">
    <location>
        <begin position="365"/>
        <end position="375"/>
    </location>
</feature>
<feature type="compositionally biased region" description="Low complexity" evidence="1">
    <location>
        <begin position="456"/>
        <end position="468"/>
    </location>
</feature>
<dbReference type="AlphaFoldDB" id="A0A0G4GGL8"/>
<name>A0A0G4GGL8_VITBC</name>
<feature type="compositionally biased region" description="Basic and acidic residues" evidence="1">
    <location>
        <begin position="575"/>
        <end position="590"/>
    </location>
</feature>
<feature type="compositionally biased region" description="Low complexity" evidence="1">
    <location>
        <begin position="481"/>
        <end position="498"/>
    </location>
</feature>
<feature type="compositionally biased region" description="Low complexity" evidence="1">
    <location>
        <begin position="764"/>
        <end position="781"/>
    </location>
</feature>
<organism evidence="2 3">
    <name type="scientific">Vitrella brassicaformis (strain CCMP3155)</name>
    <dbReference type="NCBI Taxonomy" id="1169540"/>
    <lineage>
        <taxon>Eukaryota</taxon>
        <taxon>Sar</taxon>
        <taxon>Alveolata</taxon>
        <taxon>Colpodellida</taxon>
        <taxon>Vitrellaceae</taxon>
        <taxon>Vitrella</taxon>
    </lineage>
</organism>
<proteinExistence type="predicted"/>
<feature type="compositionally biased region" description="Polar residues" evidence="1">
    <location>
        <begin position="675"/>
        <end position="691"/>
    </location>
</feature>
<dbReference type="Proteomes" id="UP000041254">
    <property type="component" value="Unassembled WGS sequence"/>
</dbReference>
<dbReference type="VEuPathDB" id="CryptoDB:Vbra_22744"/>
<feature type="region of interest" description="Disordered" evidence="1">
    <location>
        <begin position="815"/>
        <end position="889"/>
    </location>
</feature>